<accession>A0AAN0IYS2</accession>
<feature type="transmembrane region" description="Helical" evidence="1">
    <location>
        <begin position="7"/>
        <end position="26"/>
    </location>
</feature>
<reference evidence="2" key="2">
    <citation type="submission" date="2024-06" db="UniProtKB">
        <authorList>
            <consortium name="EnsemblMetazoa"/>
        </authorList>
    </citation>
    <scope>IDENTIFICATION</scope>
</reference>
<dbReference type="GeneID" id="109580634"/>
<proteinExistence type="predicted"/>
<name>A0AAN0IYS2_AMPQE</name>
<sequence length="320" mass="34498">MATTGVYWYLVLIKCLSLVVSNMAVLTQTYPPYSPVCPHDRLVLSCVFHGTGDVYWRTDNNLAYTGVFNGSVRLLGSFLISTTSNSTTTVITATNESIPLSTNGVTDATTLRPPIEYYIINVYITTICINSCSVYSYNVTDTNTTITELSPINEYYTVTIIPVNVIGYGPSVTVNVSITATTSSTTNIMMSTTEFITTQKRSSVMPTIITITETISSCADSYISIVTTTMLQSTNIGSISVAIAVPITGLLTGLITAIITSIIVCLIMKKRGTTIQNKTPLGGGDAAVIVPIYDLPTINTEQQEQIIDTKLNTAYGQTNM</sequence>
<dbReference type="RefSeq" id="XP_019849598.1">
    <property type="nucleotide sequence ID" value="XM_019994039.1"/>
</dbReference>
<evidence type="ECO:0000313" key="3">
    <source>
        <dbReference type="Proteomes" id="UP000007879"/>
    </source>
</evidence>
<keyword evidence="1" id="KW-0812">Transmembrane</keyword>
<evidence type="ECO:0000256" key="1">
    <source>
        <dbReference type="SAM" id="Phobius"/>
    </source>
</evidence>
<dbReference type="EnsemblMetazoa" id="XM_019994039.1">
    <property type="protein sequence ID" value="XP_019849598.1"/>
    <property type="gene ID" value="LOC109580634"/>
</dbReference>
<evidence type="ECO:0000313" key="2">
    <source>
        <dbReference type="EnsemblMetazoa" id="XP_019849598.1"/>
    </source>
</evidence>
<keyword evidence="3" id="KW-1185">Reference proteome</keyword>
<keyword evidence="1" id="KW-0472">Membrane</keyword>
<protein>
    <submittedName>
        <fullName evidence="2">Uncharacterized protein</fullName>
    </submittedName>
</protein>
<dbReference type="AlphaFoldDB" id="A0AAN0IYS2"/>
<dbReference type="Proteomes" id="UP000007879">
    <property type="component" value="Unassembled WGS sequence"/>
</dbReference>
<feature type="transmembrane region" description="Helical" evidence="1">
    <location>
        <begin position="239"/>
        <end position="268"/>
    </location>
</feature>
<organism evidence="2 3">
    <name type="scientific">Amphimedon queenslandica</name>
    <name type="common">Sponge</name>
    <dbReference type="NCBI Taxonomy" id="400682"/>
    <lineage>
        <taxon>Eukaryota</taxon>
        <taxon>Metazoa</taxon>
        <taxon>Porifera</taxon>
        <taxon>Demospongiae</taxon>
        <taxon>Heteroscleromorpha</taxon>
        <taxon>Haplosclerida</taxon>
        <taxon>Niphatidae</taxon>
        <taxon>Amphimedon</taxon>
    </lineage>
</organism>
<dbReference type="KEGG" id="aqu:109580634"/>
<reference evidence="3" key="1">
    <citation type="journal article" date="2010" name="Nature">
        <title>The Amphimedon queenslandica genome and the evolution of animal complexity.</title>
        <authorList>
            <person name="Srivastava M."/>
            <person name="Simakov O."/>
            <person name="Chapman J."/>
            <person name="Fahey B."/>
            <person name="Gauthier M.E."/>
            <person name="Mitros T."/>
            <person name="Richards G.S."/>
            <person name="Conaco C."/>
            <person name="Dacre M."/>
            <person name="Hellsten U."/>
            <person name="Larroux C."/>
            <person name="Putnam N.H."/>
            <person name="Stanke M."/>
            <person name="Adamska M."/>
            <person name="Darling A."/>
            <person name="Degnan S.M."/>
            <person name="Oakley T.H."/>
            <person name="Plachetzki D.C."/>
            <person name="Zhai Y."/>
            <person name="Adamski M."/>
            <person name="Calcino A."/>
            <person name="Cummins S.F."/>
            <person name="Goodstein D.M."/>
            <person name="Harris C."/>
            <person name="Jackson D.J."/>
            <person name="Leys S.P."/>
            <person name="Shu S."/>
            <person name="Woodcroft B.J."/>
            <person name="Vervoort M."/>
            <person name="Kosik K.S."/>
            <person name="Manning G."/>
            <person name="Degnan B.M."/>
            <person name="Rokhsar D.S."/>
        </authorList>
    </citation>
    <scope>NUCLEOTIDE SEQUENCE [LARGE SCALE GENOMIC DNA]</scope>
</reference>
<keyword evidence="1" id="KW-1133">Transmembrane helix</keyword>